<dbReference type="Gene3D" id="3.90.1310.10">
    <property type="entry name" value="Penicillin-binding protein 2a (Domain 2)"/>
    <property type="match status" value="1"/>
</dbReference>
<evidence type="ECO:0000313" key="6">
    <source>
        <dbReference type="EMBL" id="MCM1992710.1"/>
    </source>
</evidence>
<dbReference type="NCBIfam" id="TIGR02214">
    <property type="entry name" value="spoVD_pbp"/>
    <property type="match status" value="1"/>
</dbReference>
<dbReference type="CDD" id="cd06576">
    <property type="entry name" value="PASTA_Pbp2x-like_1"/>
    <property type="match status" value="1"/>
</dbReference>
<evidence type="ECO:0000259" key="5">
    <source>
        <dbReference type="PROSITE" id="PS51178"/>
    </source>
</evidence>
<dbReference type="GO" id="GO:0005886">
    <property type="term" value="C:plasma membrane"/>
    <property type="evidence" value="ECO:0007669"/>
    <property type="project" value="TreeGrafter"/>
</dbReference>
<dbReference type="SMART" id="SM00740">
    <property type="entry name" value="PASTA"/>
    <property type="match status" value="2"/>
</dbReference>
<dbReference type="Pfam" id="PF03793">
    <property type="entry name" value="PASTA"/>
    <property type="match status" value="2"/>
</dbReference>
<dbReference type="Pfam" id="PF03717">
    <property type="entry name" value="PBP_dimer"/>
    <property type="match status" value="1"/>
</dbReference>
<dbReference type="InterPro" id="IPR036138">
    <property type="entry name" value="PBP_dimer_sf"/>
</dbReference>
<dbReference type="PROSITE" id="PS51178">
    <property type="entry name" value="PASTA"/>
    <property type="match status" value="2"/>
</dbReference>
<dbReference type="CDD" id="cd06577">
    <property type="entry name" value="PASTA_pknB"/>
    <property type="match status" value="1"/>
</dbReference>
<feature type="transmembrane region" description="Helical" evidence="4">
    <location>
        <begin position="15"/>
        <end position="34"/>
    </location>
</feature>
<dbReference type="RefSeq" id="WP_250861882.1">
    <property type="nucleotide sequence ID" value="NZ_JAGSOJ010000007.1"/>
</dbReference>
<dbReference type="InterPro" id="IPR011927">
    <property type="entry name" value="SpoVD_pbp"/>
</dbReference>
<dbReference type="InterPro" id="IPR001460">
    <property type="entry name" value="PCN-bd_Tpept"/>
</dbReference>
<keyword evidence="3 4" id="KW-0472">Membrane</keyword>
<proteinExistence type="inferred from homology"/>
<keyword evidence="4" id="KW-1133">Transmembrane helix</keyword>
<reference evidence="6" key="2">
    <citation type="submission" date="2021-04" db="EMBL/GenBank/DDBJ databases">
        <authorList>
            <person name="Dong X."/>
        </authorList>
    </citation>
    <scope>NUCLEOTIDE SEQUENCE</scope>
    <source>
        <strain evidence="6">ZWT</strain>
    </source>
</reference>
<evidence type="ECO:0000313" key="7">
    <source>
        <dbReference type="Proteomes" id="UP001056429"/>
    </source>
</evidence>
<evidence type="ECO:0000256" key="4">
    <source>
        <dbReference type="SAM" id="Phobius"/>
    </source>
</evidence>
<dbReference type="Proteomes" id="UP001056429">
    <property type="component" value="Unassembled WGS sequence"/>
</dbReference>
<dbReference type="SUPFAM" id="SSF54184">
    <property type="entry name" value="Penicillin-binding protein 2x (pbp-2x), c-terminal domain"/>
    <property type="match status" value="2"/>
</dbReference>
<gene>
    <name evidence="6" type="ORF">KDK92_23585</name>
</gene>
<dbReference type="SUPFAM" id="SSF56519">
    <property type="entry name" value="Penicillin binding protein dimerisation domain"/>
    <property type="match status" value="1"/>
</dbReference>
<feature type="domain" description="PASTA" evidence="5">
    <location>
        <begin position="604"/>
        <end position="663"/>
    </location>
</feature>
<keyword evidence="4" id="KW-0812">Transmembrane</keyword>
<name>A0A9J6PA59_9CLOT</name>
<keyword evidence="7" id="KW-1185">Reference proteome</keyword>
<evidence type="ECO:0000256" key="2">
    <source>
        <dbReference type="ARBA" id="ARBA00007171"/>
    </source>
</evidence>
<protein>
    <submittedName>
        <fullName evidence="6">Stage V sporulation protein D</fullName>
    </submittedName>
</protein>
<comment type="similarity">
    <text evidence="2">Belongs to the transpeptidase family.</text>
</comment>
<sequence length="728" mass="81283">MKEFRDHAQRKKRMFYVLSGVMILLSILTVRLLYVMTYKSNEFKELAYNQWTSGVKVEPKRGTIYDRNGKELVVSENVHKVNLDLSILRKELKGKNISEEALAKDLAEILNINYNKVLDEMTKTLPNGKPRGSAILKRRIDEKEQKELRKYIEKYEYAGILISPDTKRYYENGNFLSHVLGHTRSDGVGLTGVELSYDKYLAGVPGRKIEEIDNERSENKPYTISKFTDSIDGKGLVLTIDKNIQEFAEKAANEAMIDNDAKAVSILVTDPKTGEILALVNKPDYDLNDPWISDDFNENQKSWRNRAVNDTFEPGSIFKIITATAALAEGLVDDNDKFSCSGSMQVANRVVHCHKRTGHGEQTFSEIIQNSCNMGFIVLGKRLGAEKLTKYIKLFGLGEKTGVDLSGEAKGIIKKAKDITEIDLATISFGQTNTLSMIQYIQALNVLANGGKLVTPHVMRAIIHKDGDGNVIVDKTFKSKVEQSIDKEIADKMRVYLEKVVEIGGGKKAYIPGYRIGGKTGTAQKVDYQKGGYASGKYVASFGGMAPCDDPIVSIMISIDEPNPALYYAGQIAAPVAKNLFFDVLNYYGIEPDGDKENLEKFLKKDIILPEFRGLDIQDCKKLAKDLNIKLRYEGEGKYINDMTPKPGFTLKEDDEIILYLGDEIQGEMKVIIPDLVGMEGERAKKLLEKLGLEYVVSGEGVVTSTTPKAGMIINKGTKVILNLDRDY</sequence>
<feature type="domain" description="PASTA" evidence="5">
    <location>
        <begin position="667"/>
        <end position="726"/>
    </location>
</feature>
<dbReference type="InterPro" id="IPR005311">
    <property type="entry name" value="PBP_dimer"/>
</dbReference>
<evidence type="ECO:0000256" key="3">
    <source>
        <dbReference type="ARBA" id="ARBA00023136"/>
    </source>
</evidence>
<dbReference type="PANTHER" id="PTHR30627:SF1">
    <property type="entry name" value="PEPTIDOGLYCAN D,D-TRANSPEPTIDASE FTSI"/>
    <property type="match status" value="1"/>
</dbReference>
<dbReference type="Gene3D" id="3.30.10.20">
    <property type="match status" value="1"/>
</dbReference>
<dbReference type="Pfam" id="PF00905">
    <property type="entry name" value="Transpeptidase"/>
    <property type="match status" value="1"/>
</dbReference>
<organism evidence="6 7">
    <name type="scientific">Oceanirhabdus seepicola</name>
    <dbReference type="NCBI Taxonomy" id="2828781"/>
    <lineage>
        <taxon>Bacteria</taxon>
        <taxon>Bacillati</taxon>
        <taxon>Bacillota</taxon>
        <taxon>Clostridia</taxon>
        <taxon>Eubacteriales</taxon>
        <taxon>Clostridiaceae</taxon>
        <taxon>Oceanirhabdus</taxon>
    </lineage>
</organism>
<comment type="caution">
    <text evidence="6">The sequence shown here is derived from an EMBL/GenBank/DDBJ whole genome shotgun (WGS) entry which is preliminary data.</text>
</comment>
<dbReference type="SUPFAM" id="SSF56601">
    <property type="entry name" value="beta-lactamase/transpeptidase-like"/>
    <property type="match status" value="1"/>
</dbReference>
<dbReference type="PANTHER" id="PTHR30627">
    <property type="entry name" value="PEPTIDOGLYCAN D,D-TRANSPEPTIDASE"/>
    <property type="match status" value="1"/>
</dbReference>
<evidence type="ECO:0000256" key="1">
    <source>
        <dbReference type="ARBA" id="ARBA00004370"/>
    </source>
</evidence>
<reference evidence="6" key="1">
    <citation type="journal article" date="2021" name="mSystems">
        <title>Bacteria and Archaea Synergistically Convert Glycine Betaine to Biogenic Methane in the Formosa Cold Seep of the South China Sea.</title>
        <authorList>
            <person name="Li L."/>
            <person name="Zhang W."/>
            <person name="Zhang S."/>
            <person name="Song L."/>
            <person name="Sun Q."/>
            <person name="Zhang H."/>
            <person name="Xiang H."/>
            <person name="Dong X."/>
        </authorList>
    </citation>
    <scope>NUCLEOTIDE SEQUENCE</scope>
    <source>
        <strain evidence="6">ZWT</strain>
    </source>
</reference>
<dbReference type="GO" id="GO:0071555">
    <property type="term" value="P:cell wall organization"/>
    <property type="evidence" value="ECO:0007669"/>
    <property type="project" value="TreeGrafter"/>
</dbReference>
<dbReference type="Gene3D" id="3.30.450.330">
    <property type="match status" value="1"/>
</dbReference>
<accession>A0A9J6PA59</accession>
<dbReference type="Gene3D" id="3.40.710.10">
    <property type="entry name" value="DD-peptidase/beta-lactamase superfamily"/>
    <property type="match status" value="1"/>
</dbReference>
<dbReference type="InterPro" id="IPR050515">
    <property type="entry name" value="Beta-lactam/transpept"/>
</dbReference>
<dbReference type="EMBL" id="JAGSOJ010000007">
    <property type="protein sequence ID" value="MCM1992710.1"/>
    <property type="molecule type" value="Genomic_DNA"/>
</dbReference>
<dbReference type="InterPro" id="IPR012338">
    <property type="entry name" value="Beta-lactam/transpept-like"/>
</dbReference>
<dbReference type="InterPro" id="IPR005543">
    <property type="entry name" value="PASTA_dom"/>
</dbReference>
<dbReference type="AlphaFoldDB" id="A0A9J6PA59"/>
<comment type="subcellular location">
    <subcellularLocation>
        <location evidence="1">Membrane</location>
    </subcellularLocation>
</comment>
<dbReference type="GO" id="GO:0008658">
    <property type="term" value="F:penicillin binding"/>
    <property type="evidence" value="ECO:0007669"/>
    <property type="project" value="InterPro"/>
</dbReference>